<dbReference type="CDD" id="cd07377">
    <property type="entry name" value="WHTH_GntR"/>
    <property type="match status" value="1"/>
</dbReference>
<keyword evidence="2" id="KW-0238">DNA-binding</keyword>
<dbReference type="RefSeq" id="WP_185065545.1">
    <property type="nucleotide sequence ID" value="NZ_BAABJP010000055.1"/>
</dbReference>
<dbReference type="InterPro" id="IPR036388">
    <property type="entry name" value="WH-like_DNA-bd_sf"/>
</dbReference>
<dbReference type="SUPFAM" id="SSF48008">
    <property type="entry name" value="GntR ligand-binding domain-like"/>
    <property type="match status" value="1"/>
</dbReference>
<dbReference type="SMART" id="SM00895">
    <property type="entry name" value="FCD"/>
    <property type="match status" value="1"/>
</dbReference>
<dbReference type="SMART" id="SM00345">
    <property type="entry name" value="HTH_GNTR"/>
    <property type="match status" value="1"/>
</dbReference>
<keyword evidence="3" id="KW-0804">Transcription</keyword>
<reference evidence="6" key="1">
    <citation type="journal article" date="2019" name="Int. J. Syst. Evol. Microbiol.">
        <title>The Global Catalogue of Microorganisms (GCM) 10K type strain sequencing project: providing services to taxonomists for standard genome sequencing and annotation.</title>
        <authorList>
            <consortium name="The Broad Institute Genomics Platform"/>
            <consortium name="The Broad Institute Genome Sequencing Center for Infectious Disease"/>
            <person name="Wu L."/>
            <person name="Ma J."/>
        </authorList>
    </citation>
    <scope>NUCLEOTIDE SEQUENCE [LARGE SCALE GENOMIC DNA]</scope>
    <source>
        <strain evidence="6">JCM 18303</strain>
    </source>
</reference>
<dbReference type="InterPro" id="IPR036390">
    <property type="entry name" value="WH_DNA-bd_sf"/>
</dbReference>
<dbReference type="InterPro" id="IPR011711">
    <property type="entry name" value="GntR_C"/>
</dbReference>
<dbReference type="Pfam" id="PF07729">
    <property type="entry name" value="FCD"/>
    <property type="match status" value="1"/>
</dbReference>
<keyword evidence="1" id="KW-0805">Transcription regulation</keyword>
<dbReference type="InterPro" id="IPR000524">
    <property type="entry name" value="Tscrpt_reg_HTH_GntR"/>
</dbReference>
<name>A0ABP9R9G2_9PSEU</name>
<keyword evidence="6" id="KW-1185">Reference proteome</keyword>
<gene>
    <name evidence="5" type="ORF">GCM10023321_74200</name>
</gene>
<dbReference type="EMBL" id="BAABJP010000055">
    <property type="protein sequence ID" value="GAA5173186.1"/>
    <property type="molecule type" value="Genomic_DNA"/>
</dbReference>
<sequence>MTGGVNHSFPGRTPLLADRAYDALRDMIVTLRLPPGTPINEERLSAELGVGRTPLRDALKRLEAESLVLIYPRRGTFVTEVNITDHGLIADVRRQLEGHAARRAAERLTAADRARLAELLETVRDRAGTLDRAGGMRLDTEIHRAVYACAHNRYLEATLEHYYNLSLRIWYLFLERLPEVDHTGHMSPLIEAILAGDPERAHRLAVRHVDEFEQSVREAI</sequence>
<protein>
    <submittedName>
        <fullName evidence="5">GntR family transcriptional regulator</fullName>
    </submittedName>
</protein>
<evidence type="ECO:0000256" key="3">
    <source>
        <dbReference type="ARBA" id="ARBA00023163"/>
    </source>
</evidence>
<dbReference type="Pfam" id="PF00392">
    <property type="entry name" value="GntR"/>
    <property type="match status" value="1"/>
</dbReference>
<evidence type="ECO:0000256" key="2">
    <source>
        <dbReference type="ARBA" id="ARBA00023125"/>
    </source>
</evidence>
<dbReference type="PANTHER" id="PTHR43537">
    <property type="entry name" value="TRANSCRIPTIONAL REGULATOR, GNTR FAMILY"/>
    <property type="match status" value="1"/>
</dbReference>
<dbReference type="Proteomes" id="UP001428817">
    <property type="component" value="Unassembled WGS sequence"/>
</dbReference>
<dbReference type="InterPro" id="IPR008920">
    <property type="entry name" value="TF_FadR/GntR_C"/>
</dbReference>
<evidence type="ECO:0000256" key="1">
    <source>
        <dbReference type="ARBA" id="ARBA00023015"/>
    </source>
</evidence>
<organism evidence="5 6">
    <name type="scientific">Pseudonocardia eucalypti</name>
    <dbReference type="NCBI Taxonomy" id="648755"/>
    <lineage>
        <taxon>Bacteria</taxon>
        <taxon>Bacillati</taxon>
        <taxon>Actinomycetota</taxon>
        <taxon>Actinomycetes</taxon>
        <taxon>Pseudonocardiales</taxon>
        <taxon>Pseudonocardiaceae</taxon>
        <taxon>Pseudonocardia</taxon>
    </lineage>
</organism>
<dbReference type="Gene3D" id="1.20.120.530">
    <property type="entry name" value="GntR ligand-binding domain-like"/>
    <property type="match status" value="1"/>
</dbReference>
<comment type="caution">
    <text evidence="5">The sequence shown here is derived from an EMBL/GenBank/DDBJ whole genome shotgun (WGS) entry which is preliminary data.</text>
</comment>
<dbReference type="PANTHER" id="PTHR43537:SF24">
    <property type="entry name" value="GLUCONATE OPERON TRANSCRIPTIONAL REPRESSOR"/>
    <property type="match status" value="1"/>
</dbReference>
<evidence type="ECO:0000259" key="4">
    <source>
        <dbReference type="PROSITE" id="PS50949"/>
    </source>
</evidence>
<dbReference type="PROSITE" id="PS50949">
    <property type="entry name" value="HTH_GNTR"/>
    <property type="match status" value="1"/>
</dbReference>
<evidence type="ECO:0000313" key="6">
    <source>
        <dbReference type="Proteomes" id="UP001428817"/>
    </source>
</evidence>
<accession>A0ABP9R9G2</accession>
<proteinExistence type="predicted"/>
<evidence type="ECO:0000313" key="5">
    <source>
        <dbReference type="EMBL" id="GAA5173186.1"/>
    </source>
</evidence>
<dbReference type="Gene3D" id="1.10.10.10">
    <property type="entry name" value="Winged helix-like DNA-binding domain superfamily/Winged helix DNA-binding domain"/>
    <property type="match status" value="1"/>
</dbReference>
<feature type="domain" description="HTH gntR-type" evidence="4">
    <location>
        <begin position="14"/>
        <end position="81"/>
    </location>
</feature>
<dbReference type="SUPFAM" id="SSF46785">
    <property type="entry name" value="Winged helix' DNA-binding domain"/>
    <property type="match status" value="1"/>
</dbReference>